<dbReference type="InterPro" id="IPR006045">
    <property type="entry name" value="Cupin_1"/>
</dbReference>
<name>A0A084Q7S9_STAC4</name>
<evidence type="ECO:0000256" key="1">
    <source>
        <dbReference type="ARBA" id="ARBA00004613"/>
    </source>
</evidence>
<dbReference type="Gene3D" id="2.60.120.10">
    <property type="entry name" value="Jelly Rolls"/>
    <property type="match status" value="1"/>
</dbReference>
<dbReference type="PANTHER" id="PTHR31238">
    <property type="entry name" value="GERMIN-LIKE PROTEIN SUBFAMILY 3 MEMBER 3"/>
    <property type="match status" value="1"/>
</dbReference>
<dbReference type="PRINTS" id="PR00325">
    <property type="entry name" value="GERMIN"/>
</dbReference>
<dbReference type="OrthoDB" id="1921208at2759"/>
<dbReference type="InterPro" id="IPR011051">
    <property type="entry name" value="RmlC_Cupin_sf"/>
</dbReference>
<dbReference type="InterPro" id="IPR001929">
    <property type="entry name" value="Germin"/>
</dbReference>
<evidence type="ECO:0000256" key="4">
    <source>
        <dbReference type="ARBA" id="ARBA00022723"/>
    </source>
</evidence>
<keyword evidence="5" id="KW-0464">Manganese</keyword>
<feature type="chain" id="PRO_5001779141" description="Cupin type-1 domain-containing protein" evidence="6">
    <location>
        <begin position="18"/>
        <end position="265"/>
    </location>
</feature>
<dbReference type="InParanoid" id="A0A084Q7S9"/>
<dbReference type="SUPFAM" id="SSF51182">
    <property type="entry name" value="RmlC-like cupins"/>
    <property type="match status" value="1"/>
</dbReference>
<reference evidence="8 9" key="1">
    <citation type="journal article" date="2014" name="BMC Genomics">
        <title>Comparative genome sequencing reveals chemotype-specific gene clusters in the toxigenic black mold Stachybotrys.</title>
        <authorList>
            <person name="Semeiks J."/>
            <person name="Borek D."/>
            <person name="Otwinowski Z."/>
            <person name="Grishin N.V."/>
        </authorList>
    </citation>
    <scope>NUCLEOTIDE SEQUENCE [LARGE SCALE GENOMIC DNA]</scope>
    <source>
        <strain evidence="8 9">IBT 40285</strain>
    </source>
</reference>
<dbReference type="GO" id="GO:0030145">
    <property type="term" value="F:manganese ion binding"/>
    <property type="evidence" value="ECO:0007669"/>
    <property type="project" value="InterPro"/>
</dbReference>
<dbReference type="GO" id="GO:0005576">
    <property type="term" value="C:extracellular region"/>
    <property type="evidence" value="ECO:0007669"/>
    <property type="project" value="UniProtKB-SubCell"/>
</dbReference>
<keyword evidence="4" id="KW-0479">Metal-binding</keyword>
<dbReference type="AlphaFoldDB" id="A0A084Q7S9"/>
<feature type="signal peptide" evidence="6">
    <location>
        <begin position="1"/>
        <end position="17"/>
    </location>
</feature>
<dbReference type="InterPro" id="IPR014710">
    <property type="entry name" value="RmlC-like_jellyroll"/>
</dbReference>
<dbReference type="Pfam" id="PF00190">
    <property type="entry name" value="Cupin_1"/>
    <property type="match status" value="1"/>
</dbReference>
<keyword evidence="9" id="KW-1185">Reference proteome</keyword>
<accession>A0A084Q7S9</accession>
<feature type="domain" description="Cupin type-1" evidence="7">
    <location>
        <begin position="78"/>
        <end position="228"/>
    </location>
</feature>
<dbReference type="Proteomes" id="UP000028524">
    <property type="component" value="Unassembled WGS sequence"/>
</dbReference>
<organism evidence="8 9">
    <name type="scientific">Stachybotrys chlorohalonatus (strain IBT 40285)</name>
    <dbReference type="NCBI Taxonomy" id="1283841"/>
    <lineage>
        <taxon>Eukaryota</taxon>
        <taxon>Fungi</taxon>
        <taxon>Dikarya</taxon>
        <taxon>Ascomycota</taxon>
        <taxon>Pezizomycotina</taxon>
        <taxon>Sordariomycetes</taxon>
        <taxon>Hypocreomycetidae</taxon>
        <taxon>Hypocreales</taxon>
        <taxon>Stachybotryaceae</taxon>
        <taxon>Stachybotrys</taxon>
    </lineage>
</organism>
<evidence type="ECO:0000259" key="7">
    <source>
        <dbReference type="SMART" id="SM00835"/>
    </source>
</evidence>
<dbReference type="CDD" id="cd02241">
    <property type="entry name" value="cupin_OxOx"/>
    <property type="match status" value="1"/>
</dbReference>
<comment type="subcellular location">
    <subcellularLocation>
        <location evidence="1">Secreted</location>
    </subcellularLocation>
</comment>
<dbReference type="HOGENOM" id="CLU_061239_0_0_1"/>
<gene>
    <name evidence="8" type="ORF">S40285_08694</name>
</gene>
<evidence type="ECO:0000256" key="5">
    <source>
        <dbReference type="ARBA" id="ARBA00023211"/>
    </source>
</evidence>
<evidence type="ECO:0000256" key="3">
    <source>
        <dbReference type="ARBA" id="ARBA00022525"/>
    </source>
</evidence>
<evidence type="ECO:0000313" key="9">
    <source>
        <dbReference type="Proteomes" id="UP000028524"/>
    </source>
</evidence>
<proteinExistence type="inferred from homology"/>
<evidence type="ECO:0000313" key="8">
    <source>
        <dbReference type="EMBL" id="KFA60014.1"/>
    </source>
</evidence>
<keyword evidence="6" id="KW-0732">Signal</keyword>
<sequence length="265" mass="28035">MLFSSAVLIASSALVAATPVRRATQQLGPIDDVLPPVVTVNTRANDQAIIAQLKQLPTQKDRSNLLDQPGDYVFDFASSAPPAGSAQLSGLGGRSITADAKSMPALVGLGSAMTVAFLGPCGMNTAHVHNRATELNIVVKGRLVTNFIIENGVAPIENTMSTYQMSVFPQGAIHQEYNPDCEDAVFVASFNNEDPGVGAIAQNFFGLRPEVVSATLGGPVQFDGADIESFRDAIPANIALGIDACLDRCQITRNAKRDLNELLLR</sequence>
<protein>
    <recommendedName>
        <fullName evidence="7">Cupin type-1 domain-containing protein</fullName>
    </recommendedName>
</protein>
<dbReference type="OMA" id="EFNPDCG"/>
<dbReference type="EMBL" id="KL661946">
    <property type="protein sequence ID" value="KFA60014.1"/>
    <property type="molecule type" value="Genomic_DNA"/>
</dbReference>
<evidence type="ECO:0000256" key="6">
    <source>
        <dbReference type="SAM" id="SignalP"/>
    </source>
</evidence>
<dbReference type="SMART" id="SM00835">
    <property type="entry name" value="Cupin_1"/>
    <property type="match status" value="1"/>
</dbReference>
<keyword evidence="3" id="KW-0964">Secreted</keyword>
<dbReference type="STRING" id="1283841.A0A084Q7S9"/>
<comment type="similarity">
    <text evidence="2">Belongs to the germin family.</text>
</comment>
<evidence type="ECO:0000256" key="2">
    <source>
        <dbReference type="ARBA" id="ARBA00007456"/>
    </source>
</evidence>